<accession>A0A0E9VWD1</accession>
<reference evidence="1" key="2">
    <citation type="journal article" date="2015" name="Fish Shellfish Immunol.">
        <title>Early steps in the European eel (Anguilla anguilla)-Vibrio vulnificus interaction in the gills: Role of the RtxA13 toxin.</title>
        <authorList>
            <person name="Callol A."/>
            <person name="Pajuelo D."/>
            <person name="Ebbesson L."/>
            <person name="Teles M."/>
            <person name="MacKenzie S."/>
            <person name="Amaro C."/>
        </authorList>
    </citation>
    <scope>NUCLEOTIDE SEQUENCE</scope>
</reference>
<organism evidence="1">
    <name type="scientific">Anguilla anguilla</name>
    <name type="common">European freshwater eel</name>
    <name type="synonym">Muraena anguilla</name>
    <dbReference type="NCBI Taxonomy" id="7936"/>
    <lineage>
        <taxon>Eukaryota</taxon>
        <taxon>Metazoa</taxon>
        <taxon>Chordata</taxon>
        <taxon>Craniata</taxon>
        <taxon>Vertebrata</taxon>
        <taxon>Euteleostomi</taxon>
        <taxon>Actinopterygii</taxon>
        <taxon>Neopterygii</taxon>
        <taxon>Teleostei</taxon>
        <taxon>Anguilliformes</taxon>
        <taxon>Anguillidae</taxon>
        <taxon>Anguilla</taxon>
    </lineage>
</organism>
<dbReference type="AlphaFoldDB" id="A0A0E9VWD1"/>
<reference evidence="1" key="1">
    <citation type="submission" date="2014-11" db="EMBL/GenBank/DDBJ databases">
        <authorList>
            <person name="Amaro Gonzalez C."/>
        </authorList>
    </citation>
    <scope>NUCLEOTIDE SEQUENCE</scope>
</reference>
<dbReference type="EMBL" id="GBXM01026230">
    <property type="protein sequence ID" value="JAH82347.1"/>
    <property type="molecule type" value="Transcribed_RNA"/>
</dbReference>
<proteinExistence type="predicted"/>
<evidence type="ECO:0000313" key="1">
    <source>
        <dbReference type="EMBL" id="JAH82347.1"/>
    </source>
</evidence>
<name>A0A0E9VWD1_ANGAN</name>
<protein>
    <submittedName>
        <fullName evidence="1">Uncharacterized protein</fullName>
    </submittedName>
</protein>
<sequence>MSLWTSTSGKNTNNVLILMSL</sequence>